<dbReference type="EMBL" id="RKST01000003">
    <property type="protein sequence ID" value="RUM98934.1"/>
    <property type="molecule type" value="Genomic_DNA"/>
</dbReference>
<sequence>MTAENEFQRRAVAAHVAQQLVGSARAIQGFQDLLIEQARGLGLVQMTPDIERIGIAARQLNGLIDDLIAGKGELPEQGDFGLEAKLRHDLRTPLTAIVGYSEMILDEVRELGEVRLEGDVTTLLAAAAELLAHVDAIVGLSRAGNTAGSNTLQEMAFDAAGLERALSRTEEDVSTVAGGRILVVDDIASNRDLVSRRLQHDGHEVVTAKSGPAALACLEGDDFDLVLLDILMPDMNGVEVLSRLKAEPRWRHIPVIMISGLHEVDAVARCIEAGADDYLPKPFNPTLLRARISSTLEKKRWLDREHQYLQRIEAEKQRADALLHAVLPGQIVARLQAGEAIIADRFDEVTILFADIVGFSPIAARLAPSDLIKRLDRLFSTFDLLAEKHRVEKIKTIGDAYMAACGIPEPAADHADRIVALGKAMLESLGEQGPADGEFRIRIGVHTGPVVAGLIGRRRFVYDVWGETVNIASRLESQGIPGRVQISAATRQALRSPWHFEPRNAVDLRGVGRMQTFLIH</sequence>
<evidence type="ECO:0000313" key="13">
    <source>
        <dbReference type="Proteomes" id="UP000281647"/>
    </source>
</evidence>
<dbReference type="InterPro" id="IPR001789">
    <property type="entry name" value="Sig_transdc_resp-reg_receiver"/>
</dbReference>
<evidence type="ECO:0000256" key="7">
    <source>
        <dbReference type="ARBA" id="ARBA00023136"/>
    </source>
</evidence>
<feature type="domain" description="Guanylate cyclase" evidence="11">
    <location>
        <begin position="350"/>
        <end position="476"/>
    </location>
</feature>
<keyword evidence="13" id="KW-1185">Reference proteome</keyword>
<feature type="modified residue" description="4-aspartylphosphate" evidence="9">
    <location>
        <position position="229"/>
    </location>
</feature>
<dbReference type="Gene3D" id="1.10.287.130">
    <property type="match status" value="1"/>
</dbReference>
<dbReference type="PANTHER" id="PTHR11920:SF335">
    <property type="entry name" value="GUANYLATE CYCLASE"/>
    <property type="match status" value="1"/>
</dbReference>
<dbReference type="Pfam" id="PF00211">
    <property type="entry name" value="Guanylate_cyc"/>
    <property type="match status" value="1"/>
</dbReference>
<gene>
    <name evidence="12" type="ORF">EET67_04625</name>
</gene>
<dbReference type="GO" id="GO:0004016">
    <property type="term" value="F:adenylate cyclase activity"/>
    <property type="evidence" value="ECO:0007669"/>
    <property type="project" value="UniProtKB-ARBA"/>
</dbReference>
<keyword evidence="6" id="KW-1133">Transmembrane helix</keyword>
<dbReference type="InterPro" id="IPR050401">
    <property type="entry name" value="Cyclic_nucleotide_synthase"/>
</dbReference>
<dbReference type="SUPFAM" id="SSF47384">
    <property type="entry name" value="Homodimeric domain of signal transducing histidine kinase"/>
    <property type="match status" value="1"/>
</dbReference>
<reference evidence="12 13" key="1">
    <citation type="submission" date="2018-11" db="EMBL/GenBank/DDBJ databases">
        <title>Pseudaminobacter arsenicus sp. nov., an arsenic-resistant bacterium isolated from arsenic-rich aquifers.</title>
        <authorList>
            <person name="Mu Y."/>
        </authorList>
    </citation>
    <scope>NUCLEOTIDE SEQUENCE [LARGE SCALE GENOMIC DNA]</scope>
    <source>
        <strain evidence="12 13">CB3</strain>
    </source>
</reference>
<accession>A0A432V9W2</accession>
<dbReference type="Gene3D" id="3.40.50.2300">
    <property type="match status" value="1"/>
</dbReference>
<evidence type="ECO:0000256" key="2">
    <source>
        <dbReference type="ARBA" id="ARBA00004370"/>
    </source>
</evidence>
<dbReference type="GO" id="GO:0016020">
    <property type="term" value="C:membrane"/>
    <property type="evidence" value="ECO:0007669"/>
    <property type="project" value="UniProtKB-SubCell"/>
</dbReference>
<proteinExistence type="predicted"/>
<keyword evidence="8" id="KW-0456">Lyase</keyword>
<dbReference type="PROSITE" id="PS50110">
    <property type="entry name" value="RESPONSE_REGULATORY"/>
    <property type="match status" value="1"/>
</dbReference>
<evidence type="ECO:0000256" key="9">
    <source>
        <dbReference type="PROSITE-ProRule" id="PRU00169"/>
    </source>
</evidence>
<dbReference type="PANTHER" id="PTHR11920">
    <property type="entry name" value="GUANYLYL CYCLASE"/>
    <property type="match status" value="1"/>
</dbReference>
<dbReference type="SMART" id="SM00044">
    <property type="entry name" value="CYCc"/>
    <property type="match status" value="1"/>
</dbReference>
<keyword evidence="5" id="KW-0547">Nucleotide-binding</keyword>
<dbReference type="SUPFAM" id="SSF55073">
    <property type="entry name" value="Nucleotide cyclase"/>
    <property type="match status" value="1"/>
</dbReference>
<dbReference type="Gene3D" id="3.30.70.1230">
    <property type="entry name" value="Nucleotide cyclase"/>
    <property type="match status" value="1"/>
</dbReference>
<dbReference type="Proteomes" id="UP000281647">
    <property type="component" value="Unassembled WGS sequence"/>
</dbReference>
<keyword evidence="7" id="KW-0472">Membrane</keyword>
<evidence type="ECO:0000256" key="5">
    <source>
        <dbReference type="ARBA" id="ARBA00022741"/>
    </source>
</evidence>
<dbReference type="Pfam" id="PF00072">
    <property type="entry name" value="Response_reg"/>
    <property type="match status" value="1"/>
</dbReference>
<dbReference type="InterPro" id="IPR036097">
    <property type="entry name" value="HisK_dim/P_sf"/>
</dbReference>
<protein>
    <recommendedName>
        <fullName evidence="3">histidine kinase</fullName>
        <ecNumber evidence="3">2.7.13.3</ecNumber>
    </recommendedName>
</protein>
<organism evidence="12 13">
    <name type="scientific">Borborobacter arsenicus</name>
    <dbReference type="NCBI Taxonomy" id="1851146"/>
    <lineage>
        <taxon>Bacteria</taxon>
        <taxon>Pseudomonadati</taxon>
        <taxon>Pseudomonadota</taxon>
        <taxon>Alphaproteobacteria</taxon>
        <taxon>Hyphomicrobiales</taxon>
        <taxon>Phyllobacteriaceae</taxon>
        <taxon>Borborobacter</taxon>
    </lineage>
</organism>
<evidence type="ECO:0000313" key="12">
    <source>
        <dbReference type="EMBL" id="RUM98934.1"/>
    </source>
</evidence>
<dbReference type="SMART" id="SM00388">
    <property type="entry name" value="HisKA"/>
    <property type="match status" value="1"/>
</dbReference>
<feature type="domain" description="Response regulatory" evidence="10">
    <location>
        <begin position="180"/>
        <end position="296"/>
    </location>
</feature>
<keyword evidence="4" id="KW-0812">Transmembrane</keyword>
<evidence type="ECO:0000256" key="1">
    <source>
        <dbReference type="ARBA" id="ARBA00000085"/>
    </source>
</evidence>
<dbReference type="RefSeq" id="WP_128624437.1">
    <property type="nucleotide sequence ID" value="NZ_ML133508.1"/>
</dbReference>
<comment type="subcellular location">
    <subcellularLocation>
        <location evidence="2">Membrane</location>
    </subcellularLocation>
</comment>
<dbReference type="GO" id="GO:0009190">
    <property type="term" value="P:cyclic nucleotide biosynthetic process"/>
    <property type="evidence" value="ECO:0007669"/>
    <property type="project" value="InterPro"/>
</dbReference>
<dbReference type="Pfam" id="PF00512">
    <property type="entry name" value="HisKA"/>
    <property type="match status" value="1"/>
</dbReference>
<dbReference type="InterPro" id="IPR029787">
    <property type="entry name" value="Nucleotide_cyclase"/>
</dbReference>
<evidence type="ECO:0000256" key="8">
    <source>
        <dbReference type="ARBA" id="ARBA00023239"/>
    </source>
</evidence>
<evidence type="ECO:0000256" key="6">
    <source>
        <dbReference type="ARBA" id="ARBA00022989"/>
    </source>
</evidence>
<dbReference type="InterPro" id="IPR001054">
    <property type="entry name" value="A/G_cyclase"/>
</dbReference>
<evidence type="ECO:0000259" key="11">
    <source>
        <dbReference type="PROSITE" id="PS50125"/>
    </source>
</evidence>
<dbReference type="SMART" id="SM00448">
    <property type="entry name" value="REC"/>
    <property type="match status" value="1"/>
</dbReference>
<dbReference type="InterPro" id="IPR011006">
    <property type="entry name" value="CheY-like_superfamily"/>
</dbReference>
<dbReference type="GO" id="GO:0000155">
    <property type="term" value="F:phosphorelay sensor kinase activity"/>
    <property type="evidence" value="ECO:0007669"/>
    <property type="project" value="InterPro"/>
</dbReference>
<dbReference type="CDD" id="cd07302">
    <property type="entry name" value="CHD"/>
    <property type="match status" value="1"/>
</dbReference>
<comment type="catalytic activity">
    <reaction evidence="1">
        <text>ATP + protein L-histidine = ADP + protein N-phospho-L-histidine.</text>
        <dbReference type="EC" id="2.7.13.3"/>
    </reaction>
</comment>
<dbReference type="InterPro" id="IPR003661">
    <property type="entry name" value="HisK_dim/P_dom"/>
</dbReference>
<dbReference type="PROSITE" id="PS50125">
    <property type="entry name" value="GUANYLATE_CYCLASE_2"/>
    <property type="match status" value="1"/>
</dbReference>
<keyword evidence="9" id="KW-0597">Phosphoprotein</keyword>
<dbReference type="CDD" id="cd00082">
    <property type="entry name" value="HisKA"/>
    <property type="match status" value="1"/>
</dbReference>
<dbReference type="AlphaFoldDB" id="A0A432V9W2"/>
<comment type="caution">
    <text evidence="12">The sequence shown here is derived from an EMBL/GenBank/DDBJ whole genome shotgun (WGS) entry which is preliminary data.</text>
</comment>
<dbReference type="EC" id="2.7.13.3" evidence="3"/>
<evidence type="ECO:0000256" key="4">
    <source>
        <dbReference type="ARBA" id="ARBA00022692"/>
    </source>
</evidence>
<dbReference type="SUPFAM" id="SSF52172">
    <property type="entry name" value="CheY-like"/>
    <property type="match status" value="1"/>
</dbReference>
<evidence type="ECO:0000259" key="10">
    <source>
        <dbReference type="PROSITE" id="PS50110"/>
    </source>
</evidence>
<dbReference type="GO" id="GO:0000166">
    <property type="term" value="F:nucleotide binding"/>
    <property type="evidence" value="ECO:0007669"/>
    <property type="project" value="UniProtKB-KW"/>
</dbReference>
<dbReference type="OrthoDB" id="315417at2"/>
<name>A0A432V9W2_9HYPH</name>
<evidence type="ECO:0000256" key="3">
    <source>
        <dbReference type="ARBA" id="ARBA00012438"/>
    </source>
</evidence>